<evidence type="ECO:0000256" key="5">
    <source>
        <dbReference type="ARBA" id="ARBA00023242"/>
    </source>
</evidence>
<comment type="similarity">
    <text evidence="6">Belongs to the AP2/ERF transcription factor family. ERF subfamily.</text>
</comment>
<dbReference type="SMART" id="SM00380">
    <property type="entry name" value="AP2"/>
    <property type="match status" value="1"/>
</dbReference>
<sequence>MKQAEARECKEFEAISIFIFCKRPEEREREDKARNANVVGSDTRFMPSEARSTSSGLENAEDYPRIGAAAELGPDTKAKRLNPSALCPTTCWVDSAAVGEIITALHDVISAACMSSFLGSRVVAAPRLDDPLWAIVNGCMDRKPVSIKRERERLEEDTLKLPNIIPFHYESLLSTDWNSNYDDQLELVDLSVFSNADSISFNTRDVMSLEQMELSTSSFSSCRQHSTSGWDLRAEEDRMDLDMMGIGAVVGREILYGESRCTSSTDSEPAASAQPNIPGFGTCEAGTPTSGKCSSGSSFPFDNVRDQRETGVPILRQKPLSQEATISVIAVPSIQKAVQQDAIQRRITANVVSEGCDSSAVSNCESRARCGEGAVVPSGRKLRGVRKRPWGRYSAEIRDRVGKTRLWLGTFDTEEDAGRAYDAAARKLRGSKARTNFAVPTSPTSPLQLTPQPLPSNSRQRYKPSISRIASVNTPFSSFGLDRGALICLKARSSPSPSGGSGVYMLLYNLGRVFSERMDSTSKTSRRLRAASDFYILREI</sequence>
<dbReference type="PANTHER" id="PTHR31677:SF75">
    <property type="entry name" value="ETHYLENE-RESPONSIVE TRANSCRIPTION FACTOR ERF084"/>
    <property type="match status" value="1"/>
</dbReference>
<proteinExistence type="inferred from homology"/>
<evidence type="ECO:0000256" key="2">
    <source>
        <dbReference type="ARBA" id="ARBA00023015"/>
    </source>
</evidence>
<dbReference type="Pfam" id="PF00847">
    <property type="entry name" value="AP2"/>
    <property type="match status" value="1"/>
</dbReference>
<dbReference type="Proteomes" id="UP001605036">
    <property type="component" value="Unassembled WGS sequence"/>
</dbReference>
<evidence type="ECO:0000256" key="3">
    <source>
        <dbReference type="ARBA" id="ARBA00023125"/>
    </source>
</evidence>
<gene>
    <name evidence="9" type="ORF">R1flu_014584</name>
</gene>
<dbReference type="CDD" id="cd00018">
    <property type="entry name" value="AP2"/>
    <property type="match status" value="1"/>
</dbReference>
<dbReference type="AlphaFoldDB" id="A0ABD1YGI6"/>
<reference evidence="9 10" key="1">
    <citation type="submission" date="2024-09" db="EMBL/GenBank/DDBJ databases">
        <title>Chromosome-scale assembly of Riccia fluitans.</title>
        <authorList>
            <person name="Paukszto L."/>
            <person name="Sawicki J."/>
            <person name="Karawczyk K."/>
            <person name="Piernik-Szablinska J."/>
            <person name="Szczecinska M."/>
            <person name="Mazdziarz M."/>
        </authorList>
    </citation>
    <scope>NUCLEOTIDE SEQUENCE [LARGE SCALE GENOMIC DNA]</scope>
    <source>
        <strain evidence="9">Rf_01</strain>
        <tissue evidence="9">Aerial parts of the thallus</tissue>
    </source>
</reference>
<dbReference type="FunFam" id="3.30.730.10:FF:000005">
    <property type="entry name" value="ethylene-responsive transcription factor RAP2-11"/>
    <property type="match status" value="1"/>
</dbReference>
<feature type="region of interest" description="Disordered" evidence="7">
    <location>
        <begin position="434"/>
        <end position="460"/>
    </location>
</feature>
<keyword evidence="3" id="KW-0238">DNA-binding</keyword>
<evidence type="ECO:0000313" key="10">
    <source>
        <dbReference type="Proteomes" id="UP001605036"/>
    </source>
</evidence>
<keyword evidence="10" id="KW-1185">Reference proteome</keyword>
<dbReference type="PANTHER" id="PTHR31677">
    <property type="entry name" value="AP2 DOMAIN CLASS TRANSCRIPTION FACTOR"/>
    <property type="match status" value="1"/>
</dbReference>
<organism evidence="9 10">
    <name type="scientific">Riccia fluitans</name>
    <dbReference type="NCBI Taxonomy" id="41844"/>
    <lineage>
        <taxon>Eukaryota</taxon>
        <taxon>Viridiplantae</taxon>
        <taxon>Streptophyta</taxon>
        <taxon>Embryophyta</taxon>
        <taxon>Marchantiophyta</taxon>
        <taxon>Marchantiopsida</taxon>
        <taxon>Marchantiidae</taxon>
        <taxon>Marchantiales</taxon>
        <taxon>Ricciaceae</taxon>
        <taxon>Riccia</taxon>
    </lineage>
</organism>
<keyword evidence="4" id="KW-0804">Transcription</keyword>
<feature type="compositionally biased region" description="Low complexity" evidence="7">
    <location>
        <begin position="440"/>
        <end position="451"/>
    </location>
</feature>
<evidence type="ECO:0000259" key="8">
    <source>
        <dbReference type="PROSITE" id="PS51032"/>
    </source>
</evidence>
<evidence type="ECO:0000256" key="7">
    <source>
        <dbReference type="SAM" id="MobiDB-lite"/>
    </source>
</evidence>
<keyword evidence="2" id="KW-0805">Transcription regulation</keyword>
<dbReference type="InterPro" id="IPR001471">
    <property type="entry name" value="AP2/ERF_dom"/>
</dbReference>
<keyword evidence="5" id="KW-0539">Nucleus</keyword>
<evidence type="ECO:0000256" key="1">
    <source>
        <dbReference type="ARBA" id="ARBA00004123"/>
    </source>
</evidence>
<accession>A0ABD1YGI6</accession>
<comment type="caution">
    <text evidence="9">The sequence shown here is derived from an EMBL/GenBank/DDBJ whole genome shotgun (WGS) entry which is preliminary data.</text>
</comment>
<dbReference type="EMBL" id="JBHFFA010000004">
    <property type="protein sequence ID" value="KAL2629898.1"/>
    <property type="molecule type" value="Genomic_DNA"/>
</dbReference>
<dbReference type="InterPro" id="IPR016177">
    <property type="entry name" value="DNA-bd_dom_sf"/>
</dbReference>
<protein>
    <recommendedName>
        <fullName evidence="8">AP2/ERF domain-containing protein</fullName>
    </recommendedName>
</protein>
<evidence type="ECO:0000256" key="6">
    <source>
        <dbReference type="ARBA" id="ARBA00024343"/>
    </source>
</evidence>
<comment type="subcellular location">
    <subcellularLocation>
        <location evidence="1">Nucleus</location>
    </subcellularLocation>
</comment>
<evidence type="ECO:0000313" key="9">
    <source>
        <dbReference type="EMBL" id="KAL2629898.1"/>
    </source>
</evidence>
<dbReference type="InterPro" id="IPR036955">
    <property type="entry name" value="AP2/ERF_dom_sf"/>
</dbReference>
<dbReference type="SUPFAM" id="SSF54171">
    <property type="entry name" value="DNA-binding domain"/>
    <property type="match status" value="1"/>
</dbReference>
<dbReference type="GO" id="GO:0005634">
    <property type="term" value="C:nucleus"/>
    <property type="evidence" value="ECO:0007669"/>
    <property type="project" value="UniProtKB-SubCell"/>
</dbReference>
<feature type="domain" description="AP2/ERF" evidence="8">
    <location>
        <begin position="381"/>
        <end position="438"/>
    </location>
</feature>
<dbReference type="Gene3D" id="3.30.730.10">
    <property type="entry name" value="AP2/ERF domain"/>
    <property type="match status" value="1"/>
</dbReference>
<name>A0ABD1YGI6_9MARC</name>
<dbReference type="GO" id="GO:0003677">
    <property type="term" value="F:DNA binding"/>
    <property type="evidence" value="ECO:0007669"/>
    <property type="project" value="UniProtKB-KW"/>
</dbReference>
<dbReference type="PRINTS" id="PR00367">
    <property type="entry name" value="ETHRSPELEMNT"/>
</dbReference>
<dbReference type="PROSITE" id="PS51032">
    <property type="entry name" value="AP2_ERF"/>
    <property type="match status" value="1"/>
</dbReference>
<evidence type="ECO:0000256" key="4">
    <source>
        <dbReference type="ARBA" id="ARBA00023163"/>
    </source>
</evidence>